<evidence type="ECO:0000313" key="2">
    <source>
        <dbReference type="EMBL" id="KIW38941.1"/>
    </source>
</evidence>
<dbReference type="GO" id="GO:0030674">
    <property type="term" value="F:protein-macromolecule adaptor activity"/>
    <property type="evidence" value="ECO:0007669"/>
    <property type="project" value="TreeGrafter"/>
</dbReference>
<organism evidence="2 3">
    <name type="scientific">Exophiala oligosperma</name>
    <dbReference type="NCBI Taxonomy" id="215243"/>
    <lineage>
        <taxon>Eukaryota</taxon>
        <taxon>Fungi</taxon>
        <taxon>Dikarya</taxon>
        <taxon>Ascomycota</taxon>
        <taxon>Pezizomycotina</taxon>
        <taxon>Eurotiomycetes</taxon>
        <taxon>Chaetothyriomycetidae</taxon>
        <taxon>Chaetothyriales</taxon>
        <taxon>Herpotrichiellaceae</taxon>
        <taxon>Exophiala</taxon>
    </lineage>
</organism>
<sequence>MDNNAEEEGVNQSSLRLLILAPASDPTSRPPFSSLLHAITGVKPSDEVTSFSGYTTHPPLSLRTKYYSTDINIWCDELPVDTNSSRDTSQSQVLSSETRDTPVVPSNGTKSESEKGSSSDKPPAADFDLGADSAAAAATTTTTATTTLQEWTKQMLSPAASEVRAVIGGIILILPAPSPSTSSPLVPQSHIQLIESIHSVREAIEDESYHGELASVVVVQPSSSDTASPSKLAETCDHLEEVCLSEKGILGWDFVSWNGQVPSSTENEGGAGSSSERNEYGERTGIHRAIEVLEGVDWSASPFYNHDDDDDGFDIDGDDEFDDFGNLDGDKTKGGVSMASVLRNARRSGLDYELQREMMELKIALDDDDDDDDDEDEGKDGDAEEDDHRPQEKNNSGGQSNTSAGDDDDDDDDENIQVEQLQGLMDRVVAIRDAGSELPPAERGRFAKREINKIMRELGSST</sequence>
<dbReference type="RefSeq" id="XP_016259157.1">
    <property type="nucleotide sequence ID" value="XM_016410135.1"/>
</dbReference>
<dbReference type="InterPro" id="IPR034627">
    <property type="entry name" value="Irc6"/>
</dbReference>
<feature type="compositionally biased region" description="Acidic residues" evidence="1">
    <location>
        <begin position="366"/>
        <end position="385"/>
    </location>
</feature>
<gene>
    <name evidence="2" type="ORF">PV06_08762</name>
</gene>
<dbReference type="EMBL" id="KN847340">
    <property type="protein sequence ID" value="KIW38941.1"/>
    <property type="molecule type" value="Genomic_DNA"/>
</dbReference>
<accession>A0A0D2AFK5</accession>
<name>A0A0D2AFK5_9EURO</name>
<dbReference type="VEuPathDB" id="FungiDB:PV06_08762"/>
<keyword evidence="3" id="KW-1185">Reference proteome</keyword>
<dbReference type="PANTHER" id="PTHR28043">
    <property type="entry name" value="INCREASED RECOMBINATION CENTERS PROTEIN 6"/>
    <property type="match status" value="1"/>
</dbReference>
<feature type="compositionally biased region" description="Polar residues" evidence="1">
    <location>
        <begin position="81"/>
        <end position="96"/>
    </location>
</feature>
<dbReference type="HOGENOM" id="CLU_031716_1_1_1"/>
<feature type="compositionally biased region" description="Polar residues" evidence="1">
    <location>
        <begin position="393"/>
        <end position="404"/>
    </location>
</feature>
<protein>
    <recommendedName>
        <fullName evidence="4">Increased recombination centers protein 6</fullName>
    </recommendedName>
</protein>
<evidence type="ECO:0000313" key="3">
    <source>
        <dbReference type="Proteomes" id="UP000053342"/>
    </source>
</evidence>
<reference evidence="2 3" key="1">
    <citation type="submission" date="2015-01" db="EMBL/GenBank/DDBJ databases">
        <title>The Genome Sequence of Exophiala oligosperma CBS72588.</title>
        <authorList>
            <consortium name="The Broad Institute Genomics Platform"/>
            <person name="Cuomo C."/>
            <person name="de Hoog S."/>
            <person name="Gorbushina A."/>
            <person name="Stielow B."/>
            <person name="Teixiera M."/>
            <person name="Abouelleil A."/>
            <person name="Chapman S.B."/>
            <person name="Priest M."/>
            <person name="Young S.K."/>
            <person name="Wortman J."/>
            <person name="Nusbaum C."/>
            <person name="Birren B."/>
        </authorList>
    </citation>
    <scope>NUCLEOTIDE SEQUENCE [LARGE SCALE GENOMIC DNA]</scope>
    <source>
        <strain evidence="2 3">CBS 72588</strain>
    </source>
</reference>
<feature type="region of interest" description="Disordered" evidence="1">
    <location>
        <begin position="261"/>
        <end position="280"/>
    </location>
</feature>
<evidence type="ECO:0008006" key="4">
    <source>
        <dbReference type="Google" id="ProtNLM"/>
    </source>
</evidence>
<proteinExistence type="predicted"/>
<dbReference type="Proteomes" id="UP000053342">
    <property type="component" value="Unassembled WGS sequence"/>
</dbReference>
<dbReference type="AlphaFoldDB" id="A0A0D2AFK5"/>
<dbReference type="OrthoDB" id="10261384at2759"/>
<evidence type="ECO:0000256" key="1">
    <source>
        <dbReference type="SAM" id="MobiDB-lite"/>
    </source>
</evidence>
<dbReference type="STRING" id="215243.A0A0D2AFK5"/>
<dbReference type="Pfam" id="PF10199">
    <property type="entry name" value="Adaptin_binding"/>
    <property type="match status" value="1"/>
</dbReference>
<dbReference type="Gene3D" id="3.40.50.11960">
    <property type="match status" value="2"/>
</dbReference>
<feature type="region of interest" description="Disordered" evidence="1">
    <location>
        <begin position="363"/>
        <end position="424"/>
    </location>
</feature>
<dbReference type="GO" id="GO:0016192">
    <property type="term" value="P:vesicle-mediated transport"/>
    <property type="evidence" value="ECO:0007669"/>
    <property type="project" value="InterPro"/>
</dbReference>
<feature type="region of interest" description="Disordered" evidence="1">
    <location>
        <begin position="79"/>
        <end position="128"/>
    </location>
</feature>
<dbReference type="PANTHER" id="PTHR28043:SF1">
    <property type="entry name" value="INCREASED RECOMBINATION CENTERS PROTEIN 6"/>
    <property type="match status" value="1"/>
</dbReference>
<dbReference type="GeneID" id="27360836"/>
<feature type="compositionally biased region" description="Acidic residues" evidence="1">
    <location>
        <begin position="405"/>
        <end position="416"/>
    </location>
</feature>